<dbReference type="GO" id="GO:0072330">
    <property type="term" value="P:monocarboxylic acid biosynthetic process"/>
    <property type="evidence" value="ECO:0007669"/>
    <property type="project" value="UniProtKB-ARBA"/>
</dbReference>
<dbReference type="InterPro" id="IPR020806">
    <property type="entry name" value="PKS_PP-bd"/>
</dbReference>
<dbReference type="GO" id="GO:0005829">
    <property type="term" value="C:cytosol"/>
    <property type="evidence" value="ECO:0007669"/>
    <property type="project" value="TreeGrafter"/>
</dbReference>
<dbReference type="Pfam" id="PF00668">
    <property type="entry name" value="Condensation"/>
    <property type="match status" value="2"/>
</dbReference>
<dbReference type="Gene3D" id="2.30.38.10">
    <property type="entry name" value="Luciferase, Domain 3"/>
    <property type="match status" value="1"/>
</dbReference>
<keyword evidence="2" id="KW-0596">Phosphopantetheine</keyword>
<dbReference type="Gene3D" id="3.30.559.30">
    <property type="entry name" value="Nonribosomal peptide synthetase, condensation domain"/>
    <property type="match status" value="2"/>
</dbReference>
<evidence type="ECO:0000256" key="2">
    <source>
        <dbReference type="ARBA" id="ARBA00022450"/>
    </source>
</evidence>
<dbReference type="SUPFAM" id="SSF52777">
    <property type="entry name" value="CoA-dependent acyltransferases"/>
    <property type="match status" value="4"/>
</dbReference>
<gene>
    <name evidence="5" type="ORF">BJ971_002194</name>
</gene>
<proteinExistence type="predicted"/>
<dbReference type="NCBIfam" id="TIGR01733">
    <property type="entry name" value="AA-adenyl-dom"/>
    <property type="match status" value="2"/>
</dbReference>
<name>A0A7W7HVN7_9ACTN</name>
<dbReference type="InterPro" id="IPR023213">
    <property type="entry name" value="CAT-like_dom_sf"/>
</dbReference>
<organism evidence="5 6">
    <name type="scientific">Actinoplanes digitatis</name>
    <dbReference type="NCBI Taxonomy" id="1868"/>
    <lineage>
        <taxon>Bacteria</taxon>
        <taxon>Bacillati</taxon>
        <taxon>Actinomycetota</taxon>
        <taxon>Actinomycetes</taxon>
        <taxon>Micromonosporales</taxon>
        <taxon>Micromonosporaceae</taxon>
        <taxon>Actinoplanes</taxon>
    </lineage>
</organism>
<dbReference type="GO" id="GO:0009239">
    <property type="term" value="P:enterobactin biosynthetic process"/>
    <property type="evidence" value="ECO:0007669"/>
    <property type="project" value="TreeGrafter"/>
</dbReference>
<accession>A0A7W7HVN7</accession>
<dbReference type="GO" id="GO:0009366">
    <property type="term" value="C:enterobactin synthetase complex"/>
    <property type="evidence" value="ECO:0007669"/>
    <property type="project" value="TreeGrafter"/>
</dbReference>
<dbReference type="InterPro" id="IPR001242">
    <property type="entry name" value="Condensation_dom"/>
</dbReference>
<dbReference type="InterPro" id="IPR006162">
    <property type="entry name" value="Ppantetheine_attach_site"/>
</dbReference>
<dbReference type="GO" id="GO:0031177">
    <property type="term" value="F:phosphopantetheine binding"/>
    <property type="evidence" value="ECO:0007669"/>
    <property type="project" value="InterPro"/>
</dbReference>
<dbReference type="FunFam" id="2.30.38.10:FF:000001">
    <property type="entry name" value="Non-ribosomal peptide synthetase PvdI"/>
    <property type="match status" value="1"/>
</dbReference>
<dbReference type="FunFam" id="3.40.50.980:FF:000001">
    <property type="entry name" value="Non-ribosomal peptide synthetase"/>
    <property type="match status" value="1"/>
</dbReference>
<dbReference type="CDD" id="cd05930">
    <property type="entry name" value="A_NRPS"/>
    <property type="match status" value="2"/>
</dbReference>
<dbReference type="Gene3D" id="3.30.559.10">
    <property type="entry name" value="Chloramphenicol acetyltransferase-like domain"/>
    <property type="match status" value="2"/>
</dbReference>
<dbReference type="GO" id="GO:0043041">
    <property type="term" value="P:amino acid activation for nonribosomal peptide biosynthetic process"/>
    <property type="evidence" value="ECO:0007669"/>
    <property type="project" value="TreeGrafter"/>
</dbReference>
<dbReference type="Pfam" id="PF13193">
    <property type="entry name" value="AMP-binding_C"/>
    <property type="match status" value="2"/>
</dbReference>
<dbReference type="CDD" id="cd19531">
    <property type="entry name" value="LCL_NRPS-like"/>
    <property type="match status" value="2"/>
</dbReference>
<evidence type="ECO:0000256" key="3">
    <source>
        <dbReference type="ARBA" id="ARBA00022553"/>
    </source>
</evidence>
<dbReference type="InterPro" id="IPR042099">
    <property type="entry name" value="ANL_N_sf"/>
</dbReference>
<dbReference type="GO" id="GO:0008610">
    <property type="term" value="P:lipid biosynthetic process"/>
    <property type="evidence" value="ECO:0007669"/>
    <property type="project" value="UniProtKB-ARBA"/>
</dbReference>
<dbReference type="InterPro" id="IPR045851">
    <property type="entry name" value="AMP-bd_C_sf"/>
</dbReference>
<dbReference type="Gene3D" id="3.40.50.12780">
    <property type="entry name" value="N-terminal domain of ligase-like"/>
    <property type="match status" value="1"/>
</dbReference>
<dbReference type="SUPFAM" id="SSF56801">
    <property type="entry name" value="Acetyl-CoA synthetase-like"/>
    <property type="match status" value="2"/>
</dbReference>
<dbReference type="FunFam" id="3.40.50.12780:FF:000012">
    <property type="entry name" value="Non-ribosomal peptide synthetase"/>
    <property type="match status" value="2"/>
</dbReference>
<dbReference type="FunFam" id="1.10.1200.10:FF:000016">
    <property type="entry name" value="Non-ribosomal peptide synthase"/>
    <property type="match status" value="2"/>
</dbReference>
<dbReference type="InterPro" id="IPR036736">
    <property type="entry name" value="ACP-like_sf"/>
</dbReference>
<dbReference type="InterPro" id="IPR020845">
    <property type="entry name" value="AMP-binding_CS"/>
</dbReference>
<dbReference type="GO" id="GO:0047527">
    <property type="term" value="F:2,3-dihydroxybenzoate-serine ligase activity"/>
    <property type="evidence" value="ECO:0007669"/>
    <property type="project" value="TreeGrafter"/>
</dbReference>
<reference evidence="5 6" key="1">
    <citation type="submission" date="2020-08" db="EMBL/GenBank/DDBJ databases">
        <title>Sequencing the genomes of 1000 actinobacteria strains.</title>
        <authorList>
            <person name="Klenk H.-P."/>
        </authorList>
    </citation>
    <scope>NUCLEOTIDE SEQUENCE [LARGE SCALE GENOMIC DNA]</scope>
    <source>
        <strain evidence="5 6">DSM 43149</strain>
    </source>
</reference>
<dbReference type="InterPro" id="IPR000873">
    <property type="entry name" value="AMP-dep_synth/lig_dom"/>
</dbReference>
<dbReference type="PANTHER" id="PTHR45527">
    <property type="entry name" value="NONRIBOSOMAL PEPTIDE SYNTHETASE"/>
    <property type="match status" value="1"/>
</dbReference>
<dbReference type="Pfam" id="PF00501">
    <property type="entry name" value="AMP-binding"/>
    <property type="match status" value="2"/>
</dbReference>
<evidence type="ECO:0000313" key="5">
    <source>
        <dbReference type="EMBL" id="MBB4761638.1"/>
    </source>
</evidence>
<feature type="domain" description="Carrier" evidence="4">
    <location>
        <begin position="2005"/>
        <end position="2080"/>
    </location>
</feature>
<evidence type="ECO:0000256" key="1">
    <source>
        <dbReference type="ARBA" id="ARBA00001957"/>
    </source>
</evidence>
<dbReference type="Gene3D" id="1.10.1200.10">
    <property type="entry name" value="ACP-like"/>
    <property type="match status" value="2"/>
</dbReference>
<dbReference type="RefSeq" id="WP_184992165.1">
    <property type="nucleotide sequence ID" value="NZ_BOMK01000001.1"/>
</dbReference>
<comment type="cofactor">
    <cofactor evidence="1">
        <name>pantetheine 4'-phosphate</name>
        <dbReference type="ChEBI" id="CHEBI:47942"/>
    </cofactor>
</comment>
<dbReference type="PANTHER" id="PTHR45527:SF1">
    <property type="entry name" value="FATTY ACID SYNTHASE"/>
    <property type="match status" value="1"/>
</dbReference>
<sequence>MRSDTHPLSYTQQQVWFLDQLRPGAAVDQLLSATLRLRGPLDVTALGSALSQVAARHEVLRTRYDTAGDSAVQIVGPAVPVELTTVDLGELPAADRERQLCEIRIDELRNPIDLRKQAPWRAGLVRLGPDENVLLITVHHIAFDGLSWSLLAAELTELYRAELRHEPHALPALARQYHEVAAGGDGYDPAHLEYWRQRLAGLEPLDLPTDGVRPAEWDPAGDSVELTVPAEVADRLRELGRAARATPFMVHMAAFQLLLSRLGGRSDVAVGLSVSTRAGAAQAPLIGMFVNTVVLRTDVDAAAGFATLLEQARHGSLTALRNVDVPFDKVVAAVAPARDTSRNPLFQAAFTFHTRRRQAFTLDGLDVETCPPIWAASPFDLSLYLAENADGSLTGQLVYPTSLFTRDRVERIAASHLRLLTSIAEHPTRPVGALDLVPEADLARFTAWNTTGLARPAASLPQLFLDQARATPDAVAVRWGDRELSYAALAGRVEALAGYLRGRGVTAETPVAVAMHRGGDLATAVLAILLSGGIFVPLPPEYPADRLSFMVADAGAALILTEDAVAAGLPAGVPSLALDRQWAEIAAAPPVEPPRIAGAQGAYLVYTSGSTGRPKGVVVTHAGIRNRVLFSVERYAMTAADRLLHKTTIGFDAAVWELLAPLVSGGSVVMAPPDGHRDPAVMIDAIVRGGVTLLQVVPSVLRLLVADPGLAACASLRLLCSAGEALPAELCRQLTGALPGVEVINTYGPTECSIDATAGAYTGAELSATVPIGGPLPNTAAYVVDGAGRLVGIGTPGELRIGGIGLARGYRGRPDLTAERFTPNPYADEPGARWYRTGDLVRWRADGALEFLGRTDDQVKVNGVRIEPAEIQNALVEHPEIAAAVVIARRTGAGDAQLVAYVVPAVPADLDEHLAARLPATMVPSVTVALAALPLTANGKIDRAALAAPPAVAAPAREPRTGLERDIARTMAEVLGVEQVGVDADFFSLGGHSLVAIRLVLRLRRMFGIEMSVGDFFARPTVEGLAGWIDEATAAGDPSAIRAVPRDRTLPLSFGQQRLWFLDQLTPGSAEYLIPLAVRARGPLDADALRRAFDEVVARHEVLRTRYVHRDGEPVQVIDAPGPAAFEEVDLAGVPDAEAAGLELLDRASSRPFDLAREHPLRVTLIRVAADDHLLLMSLHHIAFDAWSMGVFLRDLDAALRGSPGPAAAIQYADFAAWQHEHGTGQDIARQLDHWRGRLDGLTPVELLTDRPRGAQRDPGGDYVRVDVPEPLGRALVALAGRHDATPFMLLLAGFQVLLARYTGRTDIAVGTPVAGRTRPETEDLLGFFTNTLVMRTDLAGDPGFAELLSRVRAMALDAFAHQDVPFEHLVDALQPDRDLSRNPLFQIMFDVQHLDRFPATLGGAAIEPLRSGTPVAKFDLTLTVQQRAGDRLRCVFEYATELFDRTTVERLAGHYLRLLDGIVADPGARPSELDLLGDAERHLLLRDWAGTGPVAAEPVCVPQLFEARARRTPDALAVEFGSERLTYAELDARADAFARYLRSRGVTPESTVAVCLDRCLDAVVVLLGVLKSGGVYAPLDPAHPADRRDFMIADAGARIVVTSDDLADRFTAGTYEVVTATAGLPGAGLPPAATPGNLAYLIYTSGSTGRPKAVMIEHGAYAHHCRVIADAYRITPEDRVVLLSALTFDVAMDQIAATLLAGATIVVSDPVFWPPAELPARLAEHRVTIMEITPAYYREMLEYDVSALDGLALMNVGSDVVTVADARRWEQSGLPGRFLCNYGPTEATVTCFLHPVPRTPSGEPATAALPIGRPVAGTRAYVLDADLRPVPVGVPGELCLGGVRLARGYRGRPELTAGMFVPDPLSGEPGARLYRTGDLVRYRPDGVVEFLGRIDQQVKIRGLRMELGEIEAALAQHPAIQAVAVTVAEPTPGNRGLAAYLVPRPGNAPTVAELREHLRELLPENMIPAWWTTLPGLPLTASRKVDRKALPAPDLALGAREHTAPRNPVEQIIADIWREVLHRDTIGVDDDFFAVGGHSLLATRVLARLHATFEVRLALRCLFESRTVAQLAEAVTAAVEADIAALSDAEVADLIA</sequence>
<dbReference type="InterPro" id="IPR025110">
    <property type="entry name" value="AMP-bd_C"/>
</dbReference>
<comment type="caution">
    <text evidence="5">The sequence shown here is derived from an EMBL/GenBank/DDBJ whole genome shotgun (WGS) entry which is preliminary data.</text>
</comment>
<dbReference type="SMART" id="SM00823">
    <property type="entry name" value="PKS_PP"/>
    <property type="match status" value="2"/>
</dbReference>
<dbReference type="SUPFAM" id="SSF47336">
    <property type="entry name" value="ACP-like"/>
    <property type="match status" value="2"/>
</dbReference>
<dbReference type="PROSITE" id="PS00012">
    <property type="entry name" value="PHOSPHOPANTETHEINE"/>
    <property type="match status" value="1"/>
</dbReference>
<dbReference type="EMBL" id="JACHNH010000001">
    <property type="protein sequence ID" value="MBB4761638.1"/>
    <property type="molecule type" value="Genomic_DNA"/>
</dbReference>
<evidence type="ECO:0000313" key="6">
    <source>
        <dbReference type="Proteomes" id="UP000578112"/>
    </source>
</evidence>
<dbReference type="InterPro" id="IPR010071">
    <property type="entry name" value="AA_adenyl_dom"/>
</dbReference>
<dbReference type="InterPro" id="IPR009081">
    <property type="entry name" value="PP-bd_ACP"/>
</dbReference>
<dbReference type="Gene3D" id="3.40.50.980">
    <property type="match status" value="2"/>
</dbReference>
<dbReference type="PROSITE" id="PS50075">
    <property type="entry name" value="CARRIER"/>
    <property type="match status" value="2"/>
</dbReference>
<dbReference type="Pfam" id="PF00550">
    <property type="entry name" value="PP-binding"/>
    <property type="match status" value="2"/>
</dbReference>
<keyword evidence="6" id="KW-1185">Reference proteome</keyword>
<protein>
    <submittedName>
        <fullName evidence="5">Amino acid adenylation domain-containing protein</fullName>
    </submittedName>
</protein>
<dbReference type="Proteomes" id="UP000578112">
    <property type="component" value="Unassembled WGS sequence"/>
</dbReference>
<keyword evidence="3" id="KW-0597">Phosphoprotein</keyword>
<feature type="domain" description="Carrier" evidence="4">
    <location>
        <begin position="958"/>
        <end position="1033"/>
    </location>
</feature>
<dbReference type="Gene3D" id="3.30.300.30">
    <property type="match status" value="2"/>
</dbReference>
<evidence type="ECO:0000259" key="4">
    <source>
        <dbReference type="PROSITE" id="PS50075"/>
    </source>
</evidence>
<dbReference type="PROSITE" id="PS00455">
    <property type="entry name" value="AMP_BINDING"/>
    <property type="match status" value="2"/>
</dbReference>